<feature type="binding site" evidence="2">
    <location>
        <begin position="444"/>
        <end position="451"/>
    </location>
    <ligand>
        <name>ATP</name>
        <dbReference type="ChEBI" id="CHEBI:30616"/>
    </ligand>
</feature>
<dbReference type="STRING" id="1764295.A0A5B8MP59"/>
<dbReference type="InterPro" id="IPR027417">
    <property type="entry name" value="P-loop_NTPase"/>
</dbReference>
<dbReference type="EMBL" id="CP031039">
    <property type="protein sequence ID" value="QDZ21804.1"/>
    <property type="molecule type" value="Genomic_DNA"/>
</dbReference>
<comment type="similarity">
    <text evidence="2">Belongs to the TRAFAC class myosin-kinesin ATPase superfamily. Kinesin family.</text>
</comment>
<keyword evidence="5" id="KW-1185">Reference proteome</keyword>
<evidence type="ECO:0000256" key="2">
    <source>
        <dbReference type="PROSITE-ProRule" id="PRU00283"/>
    </source>
</evidence>
<dbReference type="PROSITE" id="PS50067">
    <property type="entry name" value="KINESIN_MOTOR_2"/>
    <property type="match status" value="1"/>
</dbReference>
<keyword evidence="2" id="KW-0547">Nucleotide-binding</keyword>
<dbReference type="InterPro" id="IPR036961">
    <property type="entry name" value="Kinesin_motor_dom_sf"/>
</dbReference>
<organism evidence="4 5">
    <name type="scientific">Chloropicon primus</name>
    <dbReference type="NCBI Taxonomy" id="1764295"/>
    <lineage>
        <taxon>Eukaryota</taxon>
        <taxon>Viridiplantae</taxon>
        <taxon>Chlorophyta</taxon>
        <taxon>Chloropicophyceae</taxon>
        <taxon>Chloropicales</taxon>
        <taxon>Chloropicaceae</taxon>
        <taxon>Chloropicon</taxon>
    </lineage>
</organism>
<evidence type="ECO:0000259" key="3">
    <source>
        <dbReference type="PROSITE" id="PS50067"/>
    </source>
</evidence>
<name>A0A5B8MP59_9CHLO</name>
<accession>A0A5B8MP59</accession>
<reference evidence="4 5" key="1">
    <citation type="submission" date="2018-07" db="EMBL/GenBank/DDBJ databases">
        <title>The complete nuclear genome of the prasinophyte Chloropicon primus (CCMP1205).</title>
        <authorList>
            <person name="Pombert J.-F."/>
            <person name="Otis C."/>
            <person name="Turmel M."/>
            <person name="Lemieux C."/>
        </authorList>
    </citation>
    <scope>NUCLEOTIDE SEQUENCE [LARGE SCALE GENOMIC DNA]</scope>
    <source>
        <strain evidence="4 5">CCMP1205</strain>
    </source>
</reference>
<dbReference type="SMART" id="SM00129">
    <property type="entry name" value="KISc"/>
    <property type="match status" value="1"/>
</dbReference>
<evidence type="ECO:0000313" key="5">
    <source>
        <dbReference type="Proteomes" id="UP000316726"/>
    </source>
</evidence>
<protein>
    <submittedName>
        <fullName evidence="4">Kinesin</fullName>
    </submittedName>
</protein>
<evidence type="ECO:0000313" key="4">
    <source>
        <dbReference type="EMBL" id="QDZ21804.1"/>
    </source>
</evidence>
<dbReference type="InterPro" id="IPR001752">
    <property type="entry name" value="Kinesin_motor_dom"/>
</dbReference>
<dbReference type="OrthoDB" id="3176171at2759"/>
<dbReference type="PRINTS" id="PR00380">
    <property type="entry name" value="KINESINHEAVY"/>
</dbReference>
<dbReference type="Proteomes" id="UP000316726">
    <property type="component" value="Chromosome 6"/>
</dbReference>
<proteinExistence type="inferred from homology"/>
<feature type="domain" description="Kinesin motor" evidence="3">
    <location>
        <begin position="367"/>
        <end position="686"/>
    </location>
</feature>
<dbReference type="GO" id="GO:0003777">
    <property type="term" value="F:microtubule motor activity"/>
    <property type="evidence" value="ECO:0007669"/>
    <property type="project" value="InterPro"/>
</dbReference>
<keyword evidence="2" id="KW-0067">ATP-binding</keyword>
<dbReference type="Pfam" id="PF00225">
    <property type="entry name" value="Kinesin"/>
    <property type="match status" value="1"/>
</dbReference>
<dbReference type="SUPFAM" id="SSF52540">
    <property type="entry name" value="P-loop containing nucleoside triphosphate hydrolases"/>
    <property type="match status" value="1"/>
</dbReference>
<keyword evidence="1 2" id="KW-0505">Motor protein</keyword>
<dbReference type="AlphaFoldDB" id="A0A5B8MP59"/>
<dbReference type="GO" id="GO:0005524">
    <property type="term" value="F:ATP binding"/>
    <property type="evidence" value="ECO:0007669"/>
    <property type="project" value="UniProtKB-UniRule"/>
</dbReference>
<evidence type="ECO:0000256" key="1">
    <source>
        <dbReference type="ARBA" id="ARBA00023175"/>
    </source>
</evidence>
<sequence length="701" mass="76647">MAMATIRVTCGAVSGAVLSGGRDGEDGLRTQHGRWLRAMAVEEGLEDSCERGGEGVADPGPDSLSNALSSLAVGRLVARDKEQYAILRSCLCAFTEYVGDGLLREGSPEILQNVFLLLDNCMRRAERGPDAAMARSALLPFAYSGTTEGVLRRCFAHAEYGGGVVRTVEAVWNKWRVGGQARGSFEEVFRDAKLGRQHGDRSGAKKSAGGEFGRDLEQYEQCLLQLHDLYEWLSTGGRDSSKAPSQIKVFHSVLFKTFVLSSVITNNNDAAGAGALMTEDELSKFAYCQELFDQLLGILDGLSEGDPIASAWCPPDETSRTVLGEIREFVNNKDLVPSGVEFWRGKFMQERETRRKTHEQLQQLRGNIRVLCRVRPLLGDASENVATTMPLPGMIRLRKSKRNIDFEYNSCFGGDSTQEEVFEEILPLVMSFVDGYNACIFAYGQTGSGKTFTMQGTNESPGIAPRVLHFLFQHSRQSQETGVERRIEFSMLEVYNEGVKDLMSSASHKNLDICALGPHQLGPNMERVPGLTKKTVTRVSEIEALIEQGTRKRATTSHSLNDHSSRSHAVISIRYCDANDAEAPAPVLHLVDLAGSERVAKSGVQGVHLKEAQAINKSLSALGDVIASLQQKSSHTPYRNSKLTQLLQDSLSGNSKVLMVCNISPEESSASETMSSLNFAKRANQVEAGQAKRVNPLNPSS</sequence>
<dbReference type="PANTHER" id="PTHR47972">
    <property type="entry name" value="KINESIN-LIKE PROTEIN KLP-3"/>
    <property type="match status" value="1"/>
</dbReference>
<dbReference type="InterPro" id="IPR027640">
    <property type="entry name" value="Kinesin-like_fam"/>
</dbReference>
<dbReference type="GO" id="GO:0007018">
    <property type="term" value="P:microtubule-based movement"/>
    <property type="evidence" value="ECO:0007669"/>
    <property type="project" value="InterPro"/>
</dbReference>
<dbReference type="Gene3D" id="3.40.850.10">
    <property type="entry name" value="Kinesin motor domain"/>
    <property type="match status" value="1"/>
</dbReference>
<dbReference type="GO" id="GO:0015630">
    <property type="term" value="C:microtubule cytoskeleton"/>
    <property type="evidence" value="ECO:0007669"/>
    <property type="project" value="TreeGrafter"/>
</dbReference>
<dbReference type="PANTHER" id="PTHR47972:SF28">
    <property type="entry name" value="KINESIN-LIKE PROTEIN KLP-3"/>
    <property type="match status" value="1"/>
</dbReference>
<dbReference type="GO" id="GO:0008017">
    <property type="term" value="F:microtubule binding"/>
    <property type="evidence" value="ECO:0007669"/>
    <property type="project" value="InterPro"/>
</dbReference>
<gene>
    <name evidence="4" type="ORF">A3770_06p43220</name>
</gene>